<evidence type="ECO:0000256" key="1">
    <source>
        <dbReference type="SAM" id="SignalP"/>
    </source>
</evidence>
<proteinExistence type="predicted"/>
<keyword evidence="1" id="KW-0732">Signal</keyword>
<dbReference type="PANTHER" id="PTHR42941">
    <property type="entry name" value="SLL1037 PROTEIN"/>
    <property type="match status" value="1"/>
</dbReference>
<dbReference type="SUPFAM" id="SSF53850">
    <property type="entry name" value="Periplasmic binding protein-like II"/>
    <property type="match status" value="1"/>
</dbReference>
<dbReference type="NCBIfam" id="TIGR02122">
    <property type="entry name" value="TRAP_TAXI"/>
    <property type="match status" value="1"/>
</dbReference>
<organism evidence="2 3">
    <name type="scientific">Desulfoscipio geothermicus DSM 3669</name>
    <dbReference type="NCBI Taxonomy" id="1121426"/>
    <lineage>
        <taxon>Bacteria</taxon>
        <taxon>Bacillati</taxon>
        <taxon>Bacillota</taxon>
        <taxon>Clostridia</taxon>
        <taxon>Eubacteriales</taxon>
        <taxon>Desulfallaceae</taxon>
        <taxon>Desulfoscipio</taxon>
    </lineage>
</organism>
<dbReference type="Gene3D" id="3.40.190.10">
    <property type="entry name" value="Periplasmic binding protein-like II"/>
    <property type="match status" value="2"/>
</dbReference>
<evidence type="ECO:0008006" key="4">
    <source>
        <dbReference type="Google" id="ProtNLM"/>
    </source>
</evidence>
<accession>A0A1I6EED6</accession>
<evidence type="ECO:0000313" key="3">
    <source>
        <dbReference type="Proteomes" id="UP000199584"/>
    </source>
</evidence>
<dbReference type="PROSITE" id="PS51257">
    <property type="entry name" value="PROKAR_LIPOPROTEIN"/>
    <property type="match status" value="1"/>
</dbReference>
<reference evidence="3" key="1">
    <citation type="submission" date="2016-10" db="EMBL/GenBank/DDBJ databases">
        <authorList>
            <person name="Varghese N."/>
            <person name="Submissions S."/>
        </authorList>
    </citation>
    <scope>NUCLEOTIDE SEQUENCE [LARGE SCALE GENOMIC DNA]</scope>
    <source>
        <strain evidence="3">DSM 3669</strain>
    </source>
</reference>
<sequence>MKKHIKVIILPLLLSLILVLSACGNSGTSDNSGGTDSSSKQNWPKGISISSAPLGGTFQVYATAWGDVISKKLGIATNVEATAGPISNIQLVDRGDSDVGMVTMGPAYEAYNGIGWADKKYENIRTIFPMYVSYLHWFVSPSANAGSVYDLDGKIIGTGAKGGTPDYYGQRLFKDLGINVSRIVNGSFSEYSNLMADGKIDAFGVFAPTGHPTGTEVIKTQNAKVIGVGEKSKELAKQYGITSGIIKANSYEGQSEDIETLTIWSAFIVKKDLPEDFVYELVKTTFESKPELAKAVKQAEELSVDVVPESITTVPLHPGAIKFYEEKGVKLPDSAYPPEYKK</sequence>
<keyword evidence="3" id="KW-1185">Reference proteome</keyword>
<dbReference type="Proteomes" id="UP000199584">
    <property type="component" value="Unassembled WGS sequence"/>
</dbReference>
<name>A0A1I6EED6_9FIRM</name>
<feature type="chain" id="PRO_5039368270" description="TRAP transporter solute receptor, TAXI family" evidence="1">
    <location>
        <begin position="23"/>
        <end position="342"/>
    </location>
</feature>
<dbReference type="EMBL" id="FOYM01000038">
    <property type="protein sequence ID" value="SFR16083.1"/>
    <property type="molecule type" value="Genomic_DNA"/>
</dbReference>
<feature type="signal peptide" evidence="1">
    <location>
        <begin position="1"/>
        <end position="22"/>
    </location>
</feature>
<dbReference type="AlphaFoldDB" id="A0A1I6EED6"/>
<dbReference type="InterPro" id="IPR011852">
    <property type="entry name" value="TRAP_TAXI"/>
</dbReference>
<dbReference type="Pfam" id="PF16868">
    <property type="entry name" value="NMT1_3"/>
    <property type="match status" value="1"/>
</dbReference>
<dbReference type="OrthoDB" id="9776669at2"/>
<dbReference type="STRING" id="39060.SAMN05660706_13816"/>
<dbReference type="RefSeq" id="WP_092487222.1">
    <property type="nucleotide sequence ID" value="NZ_FOYM01000038.1"/>
</dbReference>
<gene>
    <name evidence="2" type="ORF">SAMN05660706_13816</name>
</gene>
<dbReference type="CDD" id="cd13520">
    <property type="entry name" value="PBP2_TAXI_TRAP"/>
    <property type="match status" value="1"/>
</dbReference>
<evidence type="ECO:0000313" key="2">
    <source>
        <dbReference type="EMBL" id="SFR16083.1"/>
    </source>
</evidence>
<protein>
    <recommendedName>
        <fullName evidence="4">TRAP transporter solute receptor, TAXI family</fullName>
    </recommendedName>
</protein>
<dbReference type="PANTHER" id="PTHR42941:SF1">
    <property type="entry name" value="SLL1037 PROTEIN"/>
    <property type="match status" value="1"/>
</dbReference>